<organism evidence="1 2">
    <name type="scientific">Fusarium kuroshium</name>
    <dbReference type="NCBI Taxonomy" id="2010991"/>
    <lineage>
        <taxon>Eukaryota</taxon>
        <taxon>Fungi</taxon>
        <taxon>Dikarya</taxon>
        <taxon>Ascomycota</taxon>
        <taxon>Pezizomycotina</taxon>
        <taxon>Sordariomycetes</taxon>
        <taxon>Hypocreomycetidae</taxon>
        <taxon>Hypocreales</taxon>
        <taxon>Nectriaceae</taxon>
        <taxon>Fusarium</taxon>
        <taxon>Fusarium solani species complex</taxon>
    </lineage>
</organism>
<dbReference type="OrthoDB" id="10464334at2759"/>
<gene>
    <name evidence="1" type="ORF">CDV36_007428</name>
</gene>
<keyword evidence="2" id="KW-1185">Reference proteome</keyword>
<name>A0A3M2S5U4_9HYPO</name>
<dbReference type="EMBL" id="NKUJ01000121">
    <property type="protein sequence ID" value="RMJ12924.1"/>
    <property type="molecule type" value="Genomic_DNA"/>
</dbReference>
<dbReference type="Proteomes" id="UP000277212">
    <property type="component" value="Unassembled WGS sequence"/>
</dbReference>
<dbReference type="AlphaFoldDB" id="A0A3M2S5U4"/>
<comment type="caution">
    <text evidence="1">The sequence shown here is derived from an EMBL/GenBank/DDBJ whole genome shotgun (WGS) entry which is preliminary data.</text>
</comment>
<reference evidence="1 2" key="1">
    <citation type="submission" date="2017-06" db="EMBL/GenBank/DDBJ databases">
        <title>Comparative genomic analysis of Ambrosia Fusariam Clade fungi.</title>
        <authorList>
            <person name="Stajich J.E."/>
            <person name="Carrillo J."/>
            <person name="Kijimoto T."/>
            <person name="Eskalen A."/>
            <person name="O'Donnell K."/>
            <person name="Kasson M."/>
        </authorList>
    </citation>
    <scope>NUCLEOTIDE SEQUENCE [LARGE SCALE GENOMIC DNA]</scope>
    <source>
        <strain evidence="1">UCR3666</strain>
    </source>
</reference>
<accession>A0A3M2S5U4</accession>
<protein>
    <submittedName>
        <fullName evidence="1">Uncharacterized protein</fullName>
    </submittedName>
</protein>
<evidence type="ECO:0000313" key="2">
    <source>
        <dbReference type="Proteomes" id="UP000277212"/>
    </source>
</evidence>
<sequence>MQEAPFEQYPSALHIELQAHVAHPLFRAKAIIIYRSHEAGDYQLQESQTMPAS</sequence>
<evidence type="ECO:0000313" key="1">
    <source>
        <dbReference type="EMBL" id="RMJ12924.1"/>
    </source>
</evidence>
<proteinExistence type="predicted"/>